<dbReference type="PANTHER" id="PTHR30469">
    <property type="entry name" value="MULTIDRUG RESISTANCE PROTEIN MDTA"/>
    <property type="match status" value="1"/>
</dbReference>
<dbReference type="InterPro" id="IPR058625">
    <property type="entry name" value="MdtA-like_BSH"/>
</dbReference>
<dbReference type="RefSeq" id="WP_200311343.1">
    <property type="nucleotide sequence ID" value="NZ_JAENIM010000039.1"/>
</dbReference>
<dbReference type="Gene3D" id="2.40.50.100">
    <property type="match status" value="1"/>
</dbReference>
<proteinExistence type="inferred from homology"/>
<organism evidence="3 4">
    <name type="scientific">Persicirhabdus sediminis</name>
    <dbReference type="NCBI Taxonomy" id="454144"/>
    <lineage>
        <taxon>Bacteria</taxon>
        <taxon>Pseudomonadati</taxon>
        <taxon>Verrucomicrobiota</taxon>
        <taxon>Verrucomicrobiia</taxon>
        <taxon>Verrucomicrobiales</taxon>
        <taxon>Verrucomicrobiaceae</taxon>
        <taxon>Persicirhabdus</taxon>
    </lineage>
</organism>
<accession>A0A8J7MCT0</accession>
<dbReference type="Pfam" id="PF25917">
    <property type="entry name" value="BSH_RND"/>
    <property type="match status" value="1"/>
</dbReference>
<dbReference type="PROSITE" id="PS51257">
    <property type="entry name" value="PROKAR_LIPOPROTEIN"/>
    <property type="match status" value="1"/>
</dbReference>
<dbReference type="Gene3D" id="2.40.30.170">
    <property type="match status" value="1"/>
</dbReference>
<dbReference type="Proteomes" id="UP000624703">
    <property type="component" value="Unassembled WGS sequence"/>
</dbReference>
<name>A0A8J7MCT0_9BACT</name>
<evidence type="ECO:0000313" key="4">
    <source>
        <dbReference type="Proteomes" id="UP000624703"/>
    </source>
</evidence>
<comment type="similarity">
    <text evidence="1">Belongs to the membrane fusion protein (MFP) (TC 8.A.1) family.</text>
</comment>
<dbReference type="Gene3D" id="1.10.287.470">
    <property type="entry name" value="Helix hairpin bin"/>
    <property type="match status" value="1"/>
</dbReference>
<comment type="caution">
    <text evidence="3">The sequence shown here is derived from an EMBL/GenBank/DDBJ whole genome shotgun (WGS) entry which is preliminary data.</text>
</comment>
<dbReference type="SUPFAM" id="SSF111369">
    <property type="entry name" value="HlyD-like secretion proteins"/>
    <property type="match status" value="1"/>
</dbReference>
<reference evidence="3" key="1">
    <citation type="submission" date="2021-01" db="EMBL/GenBank/DDBJ databases">
        <title>Modified the classification status of verrucomicrobia.</title>
        <authorList>
            <person name="Feng X."/>
        </authorList>
    </citation>
    <scope>NUCLEOTIDE SEQUENCE</scope>
    <source>
        <strain evidence="3">_KCTC 22039</strain>
    </source>
</reference>
<evidence type="ECO:0000313" key="3">
    <source>
        <dbReference type="EMBL" id="MBK1791334.1"/>
    </source>
</evidence>
<dbReference type="EMBL" id="JAENIM010000039">
    <property type="protein sequence ID" value="MBK1791334.1"/>
    <property type="molecule type" value="Genomic_DNA"/>
</dbReference>
<gene>
    <name evidence="3" type="ORF">JIN82_09245</name>
</gene>
<feature type="domain" description="Multidrug resistance protein MdtA-like barrel-sandwich hybrid" evidence="2">
    <location>
        <begin position="72"/>
        <end position="188"/>
    </location>
</feature>
<sequence length="375" mass="40724">MKYTPFNSTALLITCGLSLSTLSSCKKDSPVVRDNKPRLVKAFSLDSQGLSRQIEFAGQIEPVYESRKAFEVPGRIIRTHVRDGETITKGQLLAELDPRDYEADLESATAVYESAISVVNRIKTINERQSGAISKQELELAQRDVRTATAAMHRAQKALDDTKMYADFSGKVAKVLTDDFANVAAKQDVLIIQDDSELVIAIEVPESALMIPIEGNTAAEKVNNSQPRMVMSNLPDLSIPLVFREASTSPDPATRTYTIRLQFTPENGSPVKSGMTAKVIANIPPSKLLKTAGFGVPSSAVFFNNDGAANVWKITEDMKVSSVTVTLGAADSGLIAIEGDLKQGDLLATTGTGFLTENQSVRIWQNKTELNTLKQ</sequence>
<dbReference type="GO" id="GO:1990281">
    <property type="term" value="C:efflux pump complex"/>
    <property type="evidence" value="ECO:0007669"/>
    <property type="project" value="TreeGrafter"/>
</dbReference>
<dbReference type="NCBIfam" id="TIGR01730">
    <property type="entry name" value="RND_mfp"/>
    <property type="match status" value="1"/>
</dbReference>
<dbReference type="PANTHER" id="PTHR30469:SF20">
    <property type="entry name" value="EFFLUX RND TRANSPORTER PERIPLASMIC ADAPTOR SUBUNIT"/>
    <property type="match status" value="1"/>
</dbReference>
<dbReference type="GO" id="GO:0015562">
    <property type="term" value="F:efflux transmembrane transporter activity"/>
    <property type="evidence" value="ECO:0007669"/>
    <property type="project" value="TreeGrafter"/>
</dbReference>
<dbReference type="Gene3D" id="2.40.420.20">
    <property type="match status" value="1"/>
</dbReference>
<dbReference type="InterPro" id="IPR006143">
    <property type="entry name" value="RND_pump_MFP"/>
</dbReference>
<protein>
    <submittedName>
        <fullName evidence="3">Efflux RND transporter periplasmic adaptor subunit</fullName>
    </submittedName>
</protein>
<evidence type="ECO:0000259" key="2">
    <source>
        <dbReference type="Pfam" id="PF25917"/>
    </source>
</evidence>
<evidence type="ECO:0000256" key="1">
    <source>
        <dbReference type="ARBA" id="ARBA00009477"/>
    </source>
</evidence>
<dbReference type="AlphaFoldDB" id="A0A8J7MCT0"/>
<keyword evidence="4" id="KW-1185">Reference proteome</keyword>